<dbReference type="Gene3D" id="3.30.2130.10">
    <property type="entry name" value="VC0802-like"/>
    <property type="match status" value="1"/>
</dbReference>
<reference evidence="2" key="1">
    <citation type="submission" date="2021-04" db="EMBL/GenBank/DDBJ databases">
        <title>Phycicoccus avicenniae sp. nov., a novel endophytic actinomycetes isolated from branch of Avicennia mariana.</title>
        <authorList>
            <person name="Tuo L."/>
        </authorList>
    </citation>
    <scope>NUCLEOTIDE SEQUENCE</scope>
    <source>
        <strain evidence="2">BSK3Z-2</strain>
    </source>
</reference>
<protein>
    <submittedName>
        <fullName evidence="2">ACT domain-containing protein</fullName>
    </submittedName>
</protein>
<organism evidence="2 3">
    <name type="scientific">Phycicoccus avicenniae</name>
    <dbReference type="NCBI Taxonomy" id="2828860"/>
    <lineage>
        <taxon>Bacteria</taxon>
        <taxon>Bacillati</taxon>
        <taxon>Actinomycetota</taxon>
        <taxon>Actinomycetes</taxon>
        <taxon>Micrococcales</taxon>
        <taxon>Intrasporangiaceae</taxon>
        <taxon>Phycicoccus</taxon>
    </lineage>
</organism>
<dbReference type="AlphaFoldDB" id="A0A941HYP4"/>
<dbReference type="PANTHER" id="PTHR31131">
    <property type="entry name" value="CHROMOSOME 1, WHOLE GENOME SHOTGUN SEQUENCE"/>
    <property type="match status" value="1"/>
</dbReference>
<evidence type="ECO:0000259" key="1">
    <source>
        <dbReference type="Pfam" id="PF13840"/>
    </source>
</evidence>
<dbReference type="Proteomes" id="UP000677016">
    <property type="component" value="Unassembled WGS sequence"/>
</dbReference>
<accession>A0A941HYP4</accession>
<name>A0A941HYP4_9MICO</name>
<sequence length="135" mass="14203">MPRHLMEHPEDVSVVRLGPGEEPTFDWQRGPLASVTRTPDETSVVTTSDVVPAGARTEGPFRAVEVAGPLDFSAVGVFVEILSPLADAGISVLGLSTFDTDWVLVPSERSGDAAQAWRRAGFVVTPTTLTGGSTA</sequence>
<evidence type="ECO:0000313" key="2">
    <source>
        <dbReference type="EMBL" id="MBR7742070.1"/>
    </source>
</evidence>
<dbReference type="RefSeq" id="WP_211601585.1">
    <property type="nucleotide sequence ID" value="NZ_JAGSNF010000003.1"/>
</dbReference>
<dbReference type="InterPro" id="IPR051719">
    <property type="entry name" value="CASTOR_mTORC1"/>
</dbReference>
<comment type="caution">
    <text evidence="2">The sequence shown here is derived from an EMBL/GenBank/DDBJ whole genome shotgun (WGS) entry which is preliminary data.</text>
</comment>
<proteinExistence type="predicted"/>
<dbReference type="InterPro" id="IPR027795">
    <property type="entry name" value="CASTOR_ACT_dom"/>
</dbReference>
<dbReference type="PANTHER" id="PTHR31131:SF6">
    <property type="entry name" value="CASTOR ACT DOMAIN-CONTAINING PROTEIN"/>
    <property type="match status" value="1"/>
</dbReference>
<dbReference type="Pfam" id="PF13840">
    <property type="entry name" value="ACT_7"/>
    <property type="match status" value="1"/>
</dbReference>
<keyword evidence="3" id="KW-1185">Reference proteome</keyword>
<gene>
    <name evidence="2" type="ORF">KC207_02020</name>
</gene>
<evidence type="ECO:0000313" key="3">
    <source>
        <dbReference type="Proteomes" id="UP000677016"/>
    </source>
</evidence>
<dbReference type="EMBL" id="JAGSNF010000003">
    <property type="protein sequence ID" value="MBR7742070.1"/>
    <property type="molecule type" value="Genomic_DNA"/>
</dbReference>
<feature type="domain" description="CASTOR ACT" evidence="1">
    <location>
        <begin position="59"/>
        <end position="116"/>
    </location>
</feature>
<dbReference type="InterPro" id="IPR045865">
    <property type="entry name" value="ACT-like_dom_sf"/>
</dbReference>
<dbReference type="SUPFAM" id="SSF55021">
    <property type="entry name" value="ACT-like"/>
    <property type="match status" value="2"/>
</dbReference>